<name>A0ABW4NNV9_9LACT</name>
<evidence type="ECO:0000313" key="3">
    <source>
        <dbReference type="Proteomes" id="UP001597285"/>
    </source>
</evidence>
<protein>
    <submittedName>
        <fullName evidence="2">DUF4145 domain-containing protein</fullName>
    </submittedName>
</protein>
<dbReference type="Pfam" id="PF13643">
    <property type="entry name" value="DUF4145"/>
    <property type="match status" value="1"/>
</dbReference>
<organism evidence="2 3">
    <name type="scientific">Carnobacterium antarcticum</name>
    <dbReference type="NCBI Taxonomy" id="2126436"/>
    <lineage>
        <taxon>Bacteria</taxon>
        <taxon>Bacillati</taxon>
        <taxon>Bacillota</taxon>
        <taxon>Bacilli</taxon>
        <taxon>Lactobacillales</taxon>
        <taxon>Carnobacteriaceae</taxon>
        <taxon>Carnobacterium</taxon>
    </lineage>
</organism>
<gene>
    <name evidence="2" type="ORF">ACFSBK_07390</name>
</gene>
<sequence>MAIIPDNIYKYNDYDSGREWYKTIQLRSRKFTCANCSSYVASDEGYAKEHLNDYDGGISPGSSLVYGIYLCPHCDFPTYFTENNVQFPMPSFGKEIADLPEDIDYLYNEARSSFSAAAFTGAVLLSRKALSNIAIHFGAEDGKRFAFYVEFLDNNGYIPKNSKAWVDKIRKMGNDATHKKEAKTKEEAETTLKFLEMLLVINFEYLKEDL</sequence>
<dbReference type="RefSeq" id="WP_058918155.1">
    <property type="nucleotide sequence ID" value="NZ_JBHSQC010000025.1"/>
</dbReference>
<feature type="domain" description="DUF4145" evidence="1">
    <location>
        <begin position="108"/>
        <end position="196"/>
    </location>
</feature>
<comment type="caution">
    <text evidence="2">The sequence shown here is derived from an EMBL/GenBank/DDBJ whole genome shotgun (WGS) entry which is preliminary data.</text>
</comment>
<evidence type="ECO:0000259" key="1">
    <source>
        <dbReference type="Pfam" id="PF13643"/>
    </source>
</evidence>
<evidence type="ECO:0000313" key="2">
    <source>
        <dbReference type="EMBL" id="MFD1799675.1"/>
    </source>
</evidence>
<dbReference type="Proteomes" id="UP001597285">
    <property type="component" value="Unassembled WGS sequence"/>
</dbReference>
<accession>A0ABW4NNV9</accession>
<dbReference type="EMBL" id="JBHUFF010000013">
    <property type="protein sequence ID" value="MFD1799675.1"/>
    <property type="molecule type" value="Genomic_DNA"/>
</dbReference>
<dbReference type="InterPro" id="IPR025285">
    <property type="entry name" value="DUF4145"/>
</dbReference>
<proteinExistence type="predicted"/>
<reference evidence="3" key="1">
    <citation type="journal article" date="2019" name="Int. J. Syst. Evol. Microbiol.">
        <title>The Global Catalogue of Microorganisms (GCM) 10K type strain sequencing project: providing services to taxonomists for standard genome sequencing and annotation.</title>
        <authorList>
            <consortium name="The Broad Institute Genomics Platform"/>
            <consortium name="The Broad Institute Genome Sequencing Center for Infectious Disease"/>
            <person name="Wu L."/>
            <person name="Ma J."/>
        </authorList>
    </citation>
    <scope>NUCLEOTIDE SEQUENCE [LARGE SCALE GENOMIC DNA]</scope>
    <source>
        <strain evidence="3">KCTC 42143</strain>
    </source>
</reference>
<keyword evidence="3" id="KW-1185">Reference proteome</keyword>